<reference evidence="5" key="1">
    <citation type="journal article" date="2022" name="Int. J. Syst. Evol. Microbiol.">
        <title>Anaeromyxobacter oryzae sp. nov., Anaeromyxobacter diazotrophicus sp. nov. and Anaeromyxobacter paludicola sp. nov., isolated from paddy soils.</title>
        <authorList>
            <person name="Itoh H."/>
            <person name="Xu Z."/>
            <person name="Mise K."/>
            <person name="Masuda Y."/>
            <person name="Ushijima N."/>
            <person name="Hayakawa C."/>
            <person name="Shiratori Y."/>
            <person name="Senoo K."/>
        </authorList>
    </citation>
    <scope>NUCLEOTIDE SEQUENCE [LARGE SCALE GENOMIC DNA]</scope>
    <source>
        <strain evidence="5">Red232</strain>
    </source>
</reference>
<feature type="transmembrane region" description="Helical" evidence="1">
    <location>
        <begin position="134"/>
        <end position="154"/>
    </location>
</feature>
<accession>A0ABN6MZB6</accession>
<protein>
    <submittedName>
        <fullName evidence="4">Membrane protein</fullName>
    </submittedName>
</protein>
<dbReference type="InterPro" id="IPR000620">
    <property type="entry name" value="EamA_dom"/>
</dbReference>
<organism evidence="4 5">
    <name type="scientific">Anaeromyxobacter oryzae</name>
    <dbReference type="NCBI Taxonomy" id="2918170"/>
    <lineage>
        <taxon>Bacteria</taxon>
        <taxon>Pseudomonadati</taxon>
        <taxon>Myxococcota</taxon>
        <taxon>Myxococcia</taxon>
        <taxon>Myxococcales</taxon>
        <taxon>Cystobacterineae</taxon>
        <taxon>Anaeromyxobacteraceae</taxon>
        <taxon>Anaeromyxobacter</taxon>
    </lineage>
</organism>
<dbReference type="Pfam" id="PF00892">
    <property type="entry name" value="EamA"/>
    <property type="match status" value="2"/>
</dbReference>
<dbReference type="Proteomes" id="UP001162891">
    <property type="component" value="Chromosome"/>
</dbReference>
<name>A0ABN6MZB6_9BACT</name>
<feature type="transmembrane region" description="Helical" evidence="1">
    <location>
        <begin position="30"/>
        <end position="47"/>
    </location>
</feature>
<feature type="domain" description="EamA" evidence="3">
    <location>
        <begin position="138"/>
        <end position="262"/>
    </location>
</feature>
<keyword evidence="1" id="KW-0472">Membrane</keyword>
<feature type="transmembrane region" description="Helical" evidence="1">
    <location>
        <begin position="82"/>
        <end position="104"/>
    </location>
</feature>
<dbReference type="InterPro" id="IPR037185">
    <property type="entry name" value="EmrE-like"/>
</dbReference>
<keyword evidence="1" id="KW-0812">Transmembrane</keyword>
<evidence type="ECO:0000256" key="2">
    <source>
        <dbReference type="SAM" id="SignalP"/>
    </source>
</evidence>
<keyword evidence="5" id="KW-1185">Reference proteome</keyword>
<feature type="signal peptide" evidence="2">
    <location>
        <begin position="1"/>
        <end position="20"/>
    </location>
</feature>
<dbReference type="PANTHER" id="PTHR22911">
    <property type="entry name" value="ACYL-MALONYL CONDENSING ENZYME-RELATED"/>
    <property type="match status" value="1"/>
</dbReference>
<gene>
    <name evidence="4" type="ORF">AMOR_52860</name>
</gene>
<evidence type="ECO:0000256" key="1">
    <source>
        <dbReference type="SAM" id="Phobius"/>
    </source>
</evidence>
<sequence length="278" mass="29356">MLRARLLLLAAAALWSTAGAAIKLCGLSGWQIAGARSLVAGVFLLFLVPETRRLPSPRVLLVSVAYAFTVVLFVVATKLTTAANAIFIQDTAPLWVLVLSPWLLREHPTRGELLAIPVYGLGLGLFFLDELSAGQVAGNLVALASGVAFALSIVGLRRLRHEGPSALVWGNLVAAAIALPLWPAGPAPRALDLALVAYLGVFQLGLAYYCFSRGLERTPAVEASLLVLLEPVLNPIWTFLLAGERPGPWAIAGGAVVLAATAWRTVVPVLLPQRAAEP</sequence>
<proteinExistence type="predicted"/>
<feature type="transmembrane region" description="Helical" evidence="1">
    <location>
        <begin position="166"/>
        <end position="184"/>
    </location>
</feature>
<dbReference type="EMBL" id="AP025591">
    <property type="protein sequence ID" value="BDG06290.1"/>
    <property type="molecule type" value="Genomic_DNA"/>
</dbReference>
<evidence type="ECO:0000259" key="3">
    <source>
        <dbReference type="Pfam" id="PF00892"/>
    </source>
</evidence>
<feature type="domain" description="EamA" evidence="3">
    <location>
        <begin position="6"/>
        <end position="126"/>
    </location>
</feature>
<keyword evidence="1" id="KW-1133">Transmembrane helix</keyword>
<dbReference type="RefSeq" id="WP_248355737.1">
    <property type="nucleotide sequence ID" value="NZ_AP025591.1"/>
</dbReference>
<dbReference type="SUPFAM" id="SSF103481">
    <property type="entry name" value="Multidrug resistance efflux transporter EmrE"/>
    <property type="match status" value="2"/>
</dbReference>
<feature type="chain" id="PRO_5047475629" evidence="2">
    <location>
        <begin position="21"/>
        <end position="278"/>
    </location>
</feature>
<feature type="transmembrane region" description="Helical" evidence="1">
    <location>
        <begin position="190"/>
        <end position="211"/>
    </location>
</feature>
<feature type="transmembrane region" description="Helical" evidence="1">
    <location>
        <begin position="59"/>
        <end position="76"/>
    </location>
</feature>
<evidence type="ECO:0000313" key="5">
    <source>
        <dbReference type="Proteomes" id="UP001162891"/>
    </source>
</evidence>
<evidence type="ECO:0000313" key="4">
    <source>
        <dbReference type="EMBL" id="BDG06290.1"/>
    </source>
</evidence>
<keyword evidence="2" id="KW-0732">Signal</keyword>
<feature type="transmembrane region" description="Helical" evidence="1">
    <location>
        <begin position="111"/>
        <end position="128"/>
    </location>
</feature>
<dbReference type="PANTHER" id="PTHR22911:SF79">
    <property type="entry name" value="MOBA-LIKE NTP TRANSFERASE DOMAIN-CONTAINING PROTEIN"/>
    <property type="match status" value="1"/>
</dbReference>